<dbReference type="RefSeq" id="WP_395822465.1">
    <property type="nucleotide sequence ID" value="NZ_CP043494.1"/>
</dbReference>
<reference evidence="2 3" key="1">
    <citation type="submission" date="2019-08" db="EMBL/GenBank/DDBJ databases">
        <title>Archangium and Cystobacter genomes.</title>
        <authorList>
            <person name="Chen I.-C.K."/>
            <person name="Wielgoss S."/>
        </authorList>
    </citation>
    <scope>NUCLEOTIDE SEQUENCE [LARGE SCALE GENOMIC DNA]</scope>
    <source>
        <strain evidence="2 3">Cbm 6</strain>
    </source>
</reference>
<feature type="signal peptide" evidence="1">
    <location>
        <begin position="1"/>
        <end position="21"/>
    </location>
</feature>
<accession>A0ABY9WR32</accession>
<evidence type="ECO:0000256" key="1">
    <source>
        <dbReference type="SAM" id="SignalP"/>
    </source>
</evidence>
<name>A0ABY9WR32_9BACT</name>
<proteinExistence type="predicted"/>
<keyword evidence="1" id="KW-0732">Signal</keyword>
<gene>
    <name evidence="2" type="primary">cglE</name>
    <name evidence="2" type="ORF">F0U60_20655</name>
</gene>
<protein>
    <submittedName>
        <fullName evidence="2">Adventurous gliding motility protein CglE</fullName>
    </submittedName>
</protein>
<keyword evidence="3" id="KW-1185">Reference proteome</keyword>
<evidence type="ECO:0000313" key="2">
    <source>
        <dbReference type="EMBL" id="WNG46261.1"/>
    </source>
</evidence>
<organism evidence="2 3">
    <name type="scientific">Archangium minus</name>
    <dbReference type="NCBI Taxonomy" id="83450"/>
    <lineage>
        <taxon>Bacteria</taxon>
        <taxon>Pseudomonadati</taxon>
        <taxon>Myxococcota</taxon>
        <taxon>Myxococcia</taxon>
        <taxon>Myxococcales</taxon>
        <taxon>Cystobacterineae</taxon>
        <taxon>Archangiaceae</taxon>
        <taxon>Archangium</taxon>
    </lineage>
</organism>
<feature type="chain" id="PRO_5045623677" evidence="1">
    <location>
        <begin position="22"/>
        <end position="204"/>
    </location>
</feature>
<sequence length="204" mass="21735">MKALRPFVVCAALALPSLANAQAAGDRPAETIEEIERGLYFSVLGGPLFIVNPPASQGPRPFSPGQMAQVEVGVDIGERLSLGIFVMGASNRAGSEYVGNSGGAASGDFSMLVPGAVARFHLVGFADAQEVKRTWIYVRGGAGYALFRPKQLLPDPDILVFAGPGLEYYTRLRHFSVGIEVTGSFFVQSQSFGFAVTPNLRYAF</sequence>
<dbReference type="NCBIfam" id="NF033755">
    <property type="entry name" value="gliding_CglE"/>
    <property type="match status" value="1"/>
</dbReference>
<dbReference type="Proteomes" id="UP001611383">
    <property type="component" value="Chromosome"/>
</dbReference>
<evidence type="ECO:0000313" key="3">
    <source>
        <dbReference type="Proteomes" id="UP001611383"/>
    </source>
</evidence>
<dbReference type="EMBL" id="CP043494">
    <property type="protein sequence ID" value="WNG46261.1"/>
    <property type="molecule type" value="Genomic_DNA"/>
</dbReference>